<protein>
    <submittedName>
        <fullName evidence="2">Uncharacterized protein</fullName>
    </submittedName>
</protein>
<evidence type="ECO:0000313" key="3">
    <source>
        <dbReference type="Proteomes" id="UP001221757"/>
    </source>
</evidence>
<evidence type="ECO:0000313" key="2">
    <source>
        <dbReference type="EMBL" id="KAJ7706734.1"/>
    </source>
</evidence>
<name>A0AAD7GWC4_MYCRO</name>
<dbReference type="EMBL" id="JARKIE010000006">
    <property type="protein sequence ID" value="KAJ7706734.1"/>
    <property type="molecule type" value="Genomic_DNA"/>
</dbReference>
<reference evidence="2" key="1">
    <citation type="submission" date="2023-03" db="EMBL/GenBank/DDBJ databases">
        <title>Massive genome expansion in bonnet fungi (Mycena s.s.) driven by repeated elements and novel gene families across ecological guilds.</title>
        <authorList>
            <consortium name="Lawrence Berkeley National Laboratory"/>
            <person name="Harder C.B."/>
            <person name="Miyauchi S."/>
            <person name="Viragh M."/>
            <person name="Kuo A."/>
            <person name="Thoen E."/>
            <person name="Andreopoulos B."/>
            <person name="Lu D."/>
            <person name="Skrede I."/>
            <person name="Drula E."/>
            <person name="Henrissat B."/>
            <person name="Morin E."/>
            <person name="Kohler A."/>
            <person name="Barry K."/>
            <person name="LaButti K."/>
            <person name="Morin E."/>
            <person name="Salamov A."/>
            <person name="Lipzen A."/>
            <person name="Mereny Z."/>
            <person name="Hegedus B."/>
            <person name="Baldrian P."/>
            <person name="Stursova M."/>
            <person name="Weitz H."/>
            <person name="Taylor A."/>
            <person name="Grigoriev I.V."/>
            <person name="Nagy L.G."/>
            <person name="Martin F."/>
            <person name="Kauserud H."/>
        </authorList>
    </citation>
    <scope>NUCLEOTIDE SEQUENCE</scope>
    <source>
        <strain evidence="2">CBHHK067</strain>
    </source>
</reference>
<organism evidence="2 3">
    <name type="scientific">Mycena rosella</name>
    <name type="common">Pink bonnet</name>
    <name type="synonym">Agaricus rosellus</name>
    <dbReference type="NCBI Taxonomy" id="1033263"/>
    <lineage>
        <taxon>Eukaryota</taxon>
        <taxon>Fungi</taxon>
        <taxon>Dikarya</taxon>
        <taxon>Basidiomycota</taxon>
        <taxon>Agaricomycotina</taxon>
        <taxon>Agaricomycetes</taxon>
        <taxon>Agaricomycetidae</taxon>
        <taxon>Agaricales</taxon>
        <taxon>Marasmiineae</taxon>
        <taxon>Mycenaceae</taxon>
        <taxon>Mycena</taxon>
    </lineage>
</organism>
<gene>
    <name evidence="2" type="ORF">B0H17DRAFT_1192310</name>
</gene>
<sequence>MSEAADPSVLAKCSFVRIIIILEAAPFPPPLASLTGGDLVQTGVEDYRTDCGIAGVTQDLHDAYIDPMSSGMPDNRYPSTVKILPLILPSVLLTIIIAWWDIVQNAELCRYMLSSPDEGLGAEKVVLADGKALEETVFGKRPE</sequence>
<keyword evidence="1" id="KW-1133">Transmembrane helix</keyword>
<dbReference type="AlphaFoldDB" id="A0AAD7GWC4"/>
<keyword evidence="1" id="KW-0472">Membrane</keyword>
<keyword evidence="3" id="KW-1185">Reference proteome</keyword>
<evidence type="ECO:0000256" key="1">
    <source>
        <dbReference type="SAM" id="Phobius"/>
    </source>
</evidence>
<feature type="transmembrane region" description="Helical" evidence="1">
    <location>
        <begin position="83"/>
        <end position="103"/>
    </location>
</feature>
<accession>A0AAD7GWC4</accession>
<dbReference type="Proteomes" id="UP001221757">
    <property type="component" value="Unassembled WGS sequence"/>
</dbReference>
<keyword evidence="1" id="KW-0812">Transmembrane</keyword>
<proteinExistence type="predicted"/>
<comment type="caution">
    <text evidence="2">The sequence shown here is derived from an EMBL/GenBank/DDBJ whole genome shotgun (WGS) entry which is preliminary data.</text>
</comment>